<dbReference type="InterPro" id="IPR036156">
    <property type="entry name" value="Beta-gal/glucu_dom_sf"/>
</dbReference>
<dbReference type="InterPro" id="IPR041351">
    <property type="entry name" value="Ig_GlcNase"/>
</dbReference>
<evidence type="ECO:0000259" key="10">
    <source>
        <dbReference type="Pfam" id="PF22666"/>
    </source>
</evidence>
<evidence type="ECO:0000256" key="5">
    <source>
        <dbReference type="ARBA" id="ARBA00023326"/>
    </source>
</evidence>
<dbReference type="InterPro" id="IPR017853">
    <property type="entry name" value="GH"/>
</dbReference>
<evidence type="ECO:0000259" key="9">
    <source>
        <dbReference type="Pfam" id="PF18368"/>
    </source>
</evidence>
<feature type="domain" description="Beta-mannosidase-like galactose-binding" evidence="10">
    <location>
        <begin position="61"/>
        <end position="184"/>
    </location>
</feature>
<protein>
    <recommendedName>
        <fullName evidence="13">Exo-1,4-beta-D-glucosaminidase</fullName>
    </recommendedName>
</protein>
<sequence length="931" mass="102752">MLLRSALVSLLLAGSGVRAAATHEPLISGAGQKAAIPRWDFRSTAGLDKDLAKLSQAGGVDTSAWHHVEASRCTLMGCLLENGEYKDSDLWFSNNLERFDGTRFAVPWVYRSEFALPGADRRRRRHFLLETNGISSKADLYLNGRQVADAAFQAGAYAGHIYDVTELAAAAAGEANALLVRVHPTQYLYDFAVGFVDWNPYPPDNGTGIWRDITVKQTGPVAMMGPLSIAVDAPLPIGERDATVTVRVRATNLEKTTSVEMAARAAVVDPLGGAVGTQNRSVTLAAGESRYIEFKQVVRNPKVWWPKAWGAQPLYTAKVDFFVDGGGGGGGGGVSDTATSTFGIRTVTAALNAHNDTLFTVNGHPLQVLGGGYSADMFLRWDGARFARIAQYVLDMGQNAIRLEGKMEQPELYAVADRLGLLVLVGWECCDKWEAWEYNHDLAVDPPPVWDERDYAIANASIVHEAGVLQTHPSVVGFLVGSDYWPDDRATKMYVDGLRAAGWQVPIVASASKRGYPPLLGPSGMKMDGPYDWVPPSYWFDTDGDDGHGKGRYGAAFGFGSELGAGVGTPELGSLKKFLTAADREDLWRAPDKGLYHMNKGSQFYTRSIYNRGLWARFGAPTSLDDYLMKAQLTDYEATRAQYEAYSALWRSDAARRRPATGLVYWMLNNAWPGLHWNQFDHYMRPAGSYYGTKTGSRGAEHVAFDYVSRGVWLMNRSLDRQGARTVEVDVVDMQGRTVARQTMAISTEPNTSRKIGTVEGLDRVEDVVFLRLRLYRDNKNNTTNNNNTNKVVVSRNVYWLGPGVVDVLDWKNSTWYHTPVTKYVDYTSLRKLATARVDVEVGSRTCRSRTTEGVRGRRVTLRNKSGVPAFFVSLNLVDAAGEDVLPVLWSDNYVTLWPNETLKLTVGQWDDRAEAVEVKGFNVKAARISF</sequence>
<dbReference type="InterPro" id="IPR054593">
    <property type="entry name" value="Beta-mannosidase-like_N2"/>
</dbReference>
<comment type="similarity">
    <text evidence="1">Belongs to the glycosyl hydrolase 2 family.</text>
</comment>
<organism evidence="11 12">
    <name type="scientific">Beauveria asiatica</name>
    <dbReference type="NCBI Taxonomy" id="1069075"/>
    <lineage>
        <taxon>Eukaryota</taxon>
        <taxon>Fungi</taxon>
        <taxon>Dikarya</taxon>
        <taxon>Ascomycota</taxon>
        <taxon>Pezizomycotina</taxon>
        <taxon>Sordariomycetes</taxon>
        <taxon>Hypocreomycetidae</taxon>
        <taxon>Hypocreales</taxon>
        <taxon>Cordycipitaceae</taxon>
        <taxon>Beauveria</taxon>
    </lineage>
</organism>
<feature type="chain" id="PRO_5043990554" description="Exo-1,4-beta-D-glucosaminidase" evidence="6">
    <location>
        <begin position="20"/>
        <end position="931"/>
    </location>
</feature>
<dbReference type="Proteomes" id="UP001397290">
    <property type="component" value="Unassembled WGS sequence"/>
</dbReference>
<evidence type="ECO:0000313" key="12">
    <source>
        <dbReference type="Proteomes" id="UP001397290"/>
    </source>
</evidence>
<feature type="domain" description="Mannosidase Ig/CBM-like" evidence="8">
    <location>
        <begin position="712"/>
        <end position="803"/>
    </location>
</feature>
<dbReference type="Gene3D" id="3.20.20.80">
    <property type="entry name" value="Glycosidases"/>
    <property type="match status" value="1"/>
</dbReference>
<dbReference type="InterPro" id="IPR013783">
    <property type="entry name" value="Ig-like_fold"/>
</dbReference>
<gene>
    <name evidence="11" type="ORF">G3M48_006411</name>
</gene>
<dbReference type="Gene3D" id="2.60.120.260">
    <property type="entry name" value="Galactose-binding domain-like"/>
    <property type="match status" value="1"/>
</dbReference>
<feature type="domain" description="Glycoside hydrolase family 2 immunoglobulin-like beta-sandwich" evidence="7">
    <location>
        <begin position="240"/>
        <end position="345"/>
    </location>
</feature>
<keyword evidence="4" id="KW-0326">Glycosidase</keyword>
<evidence type="ECO:0000256" key="6">
    <source>
        <dbReference type="SAM" id="SignalP"/>
    </source>
</evidence>
<keyword evidence="3" id="KW-0119">Carbohydrate metabolism</keyword>
<evidence type="ECO:0000256" key="4">
    <source>
        <dbReference type="ARBA" id="ARBA00023295"/>
    </source>
</evidence>
<dbReference type="PANTHER" id="PTHR43536">
    <property type="entry name" value="MANNOSYLGLYCOPROTEIN ENDO-BETA-MANNOSIDASE"/>
    <property type="match status" value="1"/>
</dbReference>
<dbReference type="Pfam" id="PF22666">
    <property type="entry name" value="Glyco_hydro_2_N2"/>
    <property type="match status" value="1"/>
</dbReference>
<dbReference type="InterPro" id="IPR041447">
    <property type="entry name" value="Mannosidase_ig"/>
</dbReference>
<dbReference type="SUPFAM" id="SSF49785">
    <property type="entry name" value="Galactose-binding domain-like"/>
    <property type="match status" value="1"/>
</dbReference>
<dbReference type="Pfam" id="PF18368">
    <property type="entry name" value="Ig_GlcNase"/>
    <property type="match status" value="1"/>
</dbReference>
<evidence type="ECO:0000313" key="11">
    <source>
        <dbReference type="EMBL" id="KAK8144023.1"/>
    </source>
</evidence>
<feature type="domain" description="Exo-beta-D-glucosaminidase Ig-fold" evidence="9">
    <location>
        <begin position="816"/>
        <end position="924"/>
    </location>
</feature>
<comment type="caution">
    <text evidence="11">The sequence shown here is derived from an EMBL/GenBank/DDBJ whole genome shotgun (WGS) entry which is preliminary data.</text>
</comment>
<evidence type="ECO:0000256" key="2">
    <source>
        <dbReference type="ARBA" id="ARBA00022801"/>
    </source>
</evidence>
<dbReference type="AlphaFoldDB" id="A0AAW0RP67"/>
<evidence type="ECO:0000256" key="3">
    <source>
        <dbReference type="ARBA" id="ARBA00023277"/>
    </source>
</evidence>
<dbReference type="SUPFAM" id="SSF51445">
    <property type="entry name" value="(Trans)glycosidases"/>
    <property type="match status" value="1"/>
</dbReference>
<dbReference type="InterPro" id="IPR006102">
    <property type="entry name" value="Ig-like_GH2"/>
</dbReference>
<dbReference type="Pfam" id="PF00703">
    <property type="entry name" value="Glyco_hydro_2"/>
    <property type="match status" value="1"/>
</dbReference>
<dbReference type="PANTHER" id="PTHR43536:SF1">
    <property type="entry name" value="MANNOSYLGLYCOPROTEIN ENDO-BETA-MANNOSIDASE"/>
    <property type="match status" value="1"/>
</dbReference>
<evidence type="ECO:0008006" key="13">
    <source>
        <dbReference type="Google" id="ProtNLM"/>
    </source>
</evidence>
<dbReference type="Pfam" id="PF17786">
    <property type="entry name" value="Mannosidase_ig"/>
    <property type="match status" value="1"/>
</dbReference>
<dbReference type="GO" id="GO:0004553">
    <property type="term" value="F:hydrolase activity, hydrolyzing O-glycosyl compounds"/>
    <property type="evidence" value="ECO:0007669"/>
    <property type="project" value="InterPro"/>
</dbReference>
<dbReference type="Gene3D" id="2.60.40.10">
    <property type="entry name" value="Immunoglobulins"/>
    <property type="match status" value="3"/>
</dbReference>
<keyword evidence="5" id="KW-0624">Polysaccharide degradation</keyword>
<evidence type="ECO:0000256" key="1">
    <source>
        <dbReference type="ARBA" id="ARBA00007401"/>
    </source>
</evidence>
<dbReference type="EMBL" id="JAAHCF010000437">
    <property type="protein sequence ID" value="KAK8144023.1"/>
    <property type="molecule type" value="Genomic_DNA"/>
</dbReference>
<dbReference type="SUPFAM" id="SSF49303">
    <property type="entry name" value="beta-Galactosidase/glucuronidase domain"/>
    <property type="match status" value="3"/>
</dbReference>
<evidence type="ECO:0000259" key="8">
    <source>
        <dbReference type="Pfam" id="PF17786"/>
    </source>
</evidence>
<dbReference type="InterPro" id="IPR043534">
    <property type="entry name" value="EBDG/EBM"/>
</dbReference>
<keyword evidence="12" id="KW-1185">Reference proteome</keyword>
<accession>A0AAW0RP67</accession>
<feature type="signal peptide" evidence="6">
    <location>
        <begin position="1"/>
        <end position="19"/>
    </location>
</feature>
<reference evidence="11 12" key="1">
    <citation type="submission" date="2020-02" db="EMBL/GenBank/DDBJ databases">
        <title>Comparative genomics of the hypocrealean fungal genus Beauvera.</title>
        <authorList>
            <person name="Showalter D.N."/>
            <person name="Bushley K.E."/>
            <person name="Rehner S.A."/>
        </authorList>
    </citation>
    <scope>NUCLEOTIDE SEQUENCE [LARGE SCALE GENOMIC DNA]</scope>
    <source>
        <strain evidence="11 12">ARSEF4384</strain>
    </source>
</reference>
<evidence type="ECO:0000259" key="7">
    <source>
        <dbReference type="Pfam" id="PF00703"/>
    </source>
</evidence>
<dbReference type="GO" id="GO:0000272">
    <property type="term" value="P:polysaccharide catabolic process"/>
    <property type="evidence" value="ECO:0007669"/>
    <property type="project" value="UniProtKB-KW"/>
</dbReference>
<proteinExistence type="inferred from homology"/>
<dbReference type="InterPro" id="IPR008979">
    <property type="entry name" value="Galactose-bd-like_sf"/>
</dbReference>
<keyword evidence="2" id="KW-0378">Hydrolase</keyword>
<name>A0AAW0RP67_9HYPO</name>
<keyword evidence="6" id="KW-0732">Signal</keyword>